<organism evidence="5">
    <name type="scientific">Palpitomonas bilix</name>
    <dbReference type="NCBI Taxonomy" id="652834"/>
    <lineage>
        <taxon>Eukaryota</taxon>
        <taxon>Eukaryota incertae sedis</taxon>
    </lineage>
</organism>
<sequence>MKALKRHDVILEVEGKKVANDGTVAFRRSERVFFDYEVLSKQIGDVISMKVLRDGDVKEVEVEVKKADYLVTPTTYDELPKYFIHAGFVFTAFTQPYLREWGEDWAYTSPRQLHHEALFGIKKKEGQEIVIVGHVLADQINTGYEWLATHRVSKFNGEDILNLDDFWQKLRQNRETFLKIELHGGEIIILDRVEAEKASRRIMANYRISDTLLHSHHLRTGDDADMSGQE</sequence>
<evidence type="ECO:0000256" key="2">
    <source>
        <dbReference type="ARBA" id="ARBA00022801"/>
    </source>
</evidence>
<dbReference type="Gene3D" id="2.30.42.10">
    <property type="match status" value="1"/>
</dbReference>
<evidence type="ECO:0000259" key="4">
    <source>
        <dbReference type="Pfam" id="PF17815"/>
    </source>
</evidence>
<gene>
    <name evidence="5" type="ORF">PBIL07802_LOCUS21777</name>
</gene>
<evidence type="ECO:0000256" key="1">
    <source>
        <dbReference type="ARBA" id="ARBA00022670"/>
    </source>
</evidence>
<keyword evidence="2" id="KW-0378">Hydrolase</keyword>
<proteinExistence type="predicted"/>
<evidence type="ECO:0000313" key="5">
    <source>
        <dbReference type="EMBL" id="CAE0259508.1"/>
    </source>
</evidence>
<dbReference type="GO" id="GO:0004252">
    <property type="term" value="F:serine-type endopeptidase activity"/>
    <property type="evidence" value="ECO:0007669"/>
    <property type="project" value="TreeGrafter"/>
</dbReference>
<name>A0A7S3DJQ2_9EUKA</name>
<dbReference type="SUPFAM" id="SSF50156">
    <property type="entry name" value="PDZ domain-like"/>
    <property type="match status" value="1"/>
</dbReference>
<dbReference type="GO" id="GO:0006508">
    <property type="term" value="P:proteolysis"/>
    <property type="evidence" value="ECO:0007669"/>
    <property type="project" value="UniProtKB-KW"/>
</dbReference>
<evidence type="ECO:0000256" key="3">
    <source>
        <dbReference type="ARBA" id="ARBA00022825"/>
    </source>
</evidence>
<dbReference type="InterPro" id="IPR041517">
    <property type="entry name" value="DEGP_PDZ"/>
</dbReference>
<keyword evidence="3" id="KW-0720">Serine protease</keyword>
<feature type="domain" description="Protease Do-like PDZ" evidence="4">
    <location>
        <begin position="71"/>
        <end position="210"/>
    </location>
</feature>
<dbReference type="EMBL" id="HBIB01033483">
    <property type="protein sequence ID" value="CAE0259508.1"/>
    <property type="molecule type" value="Transcribed_RNA"/>
</dbReference>
<keyword evidence="1" id="KW-0645">Protease</keyword>
<dbReference type="Gene3D" id="3.20.190.20">
    <property type="match status" value="1"/>
</dbReference>
<dbReference type="PANTHER" id="PTHR45980:SF9">
    <property type="entry name" value="PROTEASE DO-LIKE 10, MITOCHONDRIAL-RELATED"/>
    <property type="match status" value="1"/>
</dbReference>
<dbReference type="InterPro" id="IPR046449">
    <property type="entry name" value="DEGP_PDZ_sf"/>
</dbReference>
<dbReference type="InterPro" id="IPR036034">
    <property type="entry name" value="PDZ_sf"/>
</dbReference>
<dbReference type="Pfam" id="PF17815">
    <property type="entry name" value="PDZ_3"/>
    <property type="match status" value="1"/>
</dbReference>
<reference evidence="5" key="1">
    <citation type="submission" date="2021-01" db="EMBL/GenBank/DDBJ databases">
        <authorList>
            <person name="Corre E."/>
            <person name="Pelletier E."/>
            <person name="Niang G."/>
            <person name="Scheremetjew M."/>
            <person name="Finn R."/>
            <person name="Kale V."/>
            <person name="Holt S."/>
            <person name="Cochrane G."/>
            <person name="Meng A."/>
            <person name="Brown T."/>
            <person name="Cohen L."/>
        </authorList>
    </citation>
    <scope>NUCLEOTIDE SEQUENCE</scope>
    <source>
        <strain evidence="5">NIES-2562</strain>
    </source>
</reference>
<dbReference type="PANTHER" id="PTHR45980">
    <property type="match status" value="1"/>
</dbReference>
<dbReference type="AlphaFoldDB" id="A0A7S3DJQ2"/>
<accession>A0A7S3DJQ2</accession>
<protein>
    <recommendedName>
        <fullName evidence="4">Protease Do-like PDZ domain-containing protein</fullName>
    </recommendedName>
</protein>